<feature type="transmembrane region" description="Helical" evidence="1">
    <location>
        <begin position="225"/>
        <end position="248"/>
    </location>
</feature>
<dbReference type="KEGG" id="samy:DB32_002044"/>
<keyword evidence="4" id="KW-1185">Reference proteome</keyword>
<dbReference type="Proteomes" id="UP000034883">
    <property type="component" value="Chromosome"/>
</dbReference>
<dbReference type="AlphaFoldDB" id="A0A0F6YIB1"/>
<dbReference type="STRING" id="927083.DB32_002044"/>
<evidence type="ECO:0000256" key="2">
    <source>
        <dbReference type="SAM" id="SignalP"/>
    </source>
</evidence>
<keyword evidence="1" id="KW-0812">Transmembrane</keyword>
<feature type="chain" id="PRO_5002512447" description="Tetratricopeptide repeat protein" evidence="2">
    <location>
        <begin position="23"/>
        <end position="276"/>
    </location>
</feature>
<dbReference type="Gene3D" id="1.25.40.10">
    <property type="entry name" value="Tetratricopeptide repeat domain"/>
    <property type="match status" value="1"/>
</dbReference>
<evidence type="ECO:0008006" key="5">
    <source>
        <dbReference type="Google" id="ProtNLM"/>
    </source>
</evidence>
<accession>A0A0F6YIB1</accession>
<evidence type="ECO:0000313" key="3">
    <source>
        <dbReference type="EMBL" id="AKF04895.1"/>
    </source>
</evidence>
<evidence type="ECO:0000313" key="4">
    <source>
        <dbReference type="Proteomes" id="UP000034883"/>
    </source>
</evidence>
<name>A0A0F6YIB1_9BACT</name>
<dbReference type="InterPro" id="IPR011990">
    <property type="entry name" value="TPR-like_helical_dom_sf"/>
</dbReference>
<protein>
    <recommendedName>
        <fullName evidence="5">Tetratricopeptide repeat protein</fullName>
    </recommendedName>
</protein>
<dbReference type="SUPFAM" id="SSF48452">
    <property type="entry name" value="TPR-like"/>
    <property type="match status" value="1"/>
</dbReference>
<sequence length="276" mass="28909">MRTHAALGLAVALSMVSASASAQEEAAPAREPTDAEIAEARHSFEVASTAFDQGDYETAASEFRAAYALLGDPDLLFNVYLAEERAGRPREALEALEQHVARATMTAEQRALMEQRIVRLRERVARMDAGTQPQIDDARESAGDVPLALDAQPATPRTPPPEPIETRPPAAAIAMLVTGGVLLLAFGGLAIASELEDQSLASSCGRDAGRFCSAERVSTLEALNVAADASWIAAAVAGALGITFLFAFPPERSAPQVAVAPWMSPEGAGIAAGARF</sequence>
<proteinExistence type="predicted"/>
<organism evidence="3 4">
    <name type="scientific">Sandaracinus amylolyticus</name>
    <dbReference type="NCBI Taxonomy" id="927083"/>
    <lineage>
        <taxon>Bacteria</taxon>
        <taxon>Pseudomonadati</taxon>
        <taxon>Myxococcota</taxon>
        <taxon>Polyangia</taxon>
        <taxon>Polyangiales</taxon>
        <taxon>Sandaracinaceae</taxon>
        <taxon>Sandaracinus</taxon>
    </lineage>
</organism>
<keyword evidence="2" id="KW-0732">Signal</keyword>
<keyword evidence="1" id="KW-1133">Transmembrane helix</keyword>
<keyword evidence="1" id="KW-0472">Membrane</keyword>
<feature type="signal peptide" evidence="2">
    <location>
        <begin position="1"/>
        <end position="22"/>
    </location>
</feature>
<reference evidence="3 4" key="1">
    <citation type="submission" date="2015-03" db="EMBL/GenBank/DDBJ databases">
        <title>Genome assembly of Sandaracinus amylolyticus DSM 53668.</title>
        <authorList>
            <person name="Sharma G."/>
            <person name="Subramanian S."/>
        </authorList>
    </citation>
    <scope>NUCLEOTIDE SEQUENCE [LARGE SCALE GENOMIC DNA]</scope>
    <source>
        <strain evidence="3 4">DSM 53668</strain>
    </source>
</reference>
<evidence type="ECO:0000256" key="1">
    <source>
        <dbReference type="SAM" id="Phobius"/>
    </source>
</evidence>
<dbReference type="EMBL" id="CP011125">
    <property type="protein sequence ID" value="AKF04895.1"/>
    <property type="molecule type" value="Genomic_DNA"/>
</dbReference>
<gene>
    <name evidence="3" type="ORF">DB32_002044</name>
</gene>
<feature type="transmembrane region" description="Helical" evidence="1">
    <location>
        <begin position="170"/>
        <end position="192"/>
    </location>
</feature>